<feature type="region of interest" description="Disordered" evidence="1">
    <location>
        <begin position="388"/>
        <end position="422"/>
    </location>
</feature>
<sequence>MQRDSVSRFTDFIDQYILLLALRFGASLEVDVADEVEELEQWKNVALCVQDVLRHPKTEEERCALRHVDVDNFNAHVCRGRAMYLQWESWRRIDGLSQDKAVGCHTQISSPSAFDITRDSLHDEVQRIYASARARLPSTFSSRESAIALANNGDFLDSLRATKSDTMALAGSASESSSSAGDIEVVDVPLPSEEDARRNRVFAEARDALLTKVQEMQSEFFAKYRRWVDVPFDFDFISFDGKSGDEMSVGCSGRGTTGRGAGSEVDLPPEKAATESKAAAHVGRSTAFNGMSHVPLPGAPDDSRRANASDAVSALFEALRCEVNVSRPPRPSQMREEDYCARYADMSAQCKSGVPPKTQSPKSQCPHPHGDNTVCTLNTLPTRLNRWSVVEYEGENSNGEEEEEEEGSRVEGIDSDNDSDNL</sequence>
<gene>
    <name evidence="2" type="ORF">TVY486_1005230</name>
</gene>
<feature type="region of interest" description="Disordered" evidence="1">
    <location>
        <begin position="247"/>
        <end position="267"/>
    </location>
</feature>
<dbReference type="AlphaFoldDB" id="G0U6G8"/>
<protein>
    <submittedName>
        <fullName evidence="2">Uncharacterized protein</fullName>
    </submittedName>
</protein>
<organism evidence="2">
    <name type="scientific">Trypanosoma vivax (strain Y486)</name>
    <dbReference type="NCBI Taxonomy" id="1055687"/>
    <lineage>
        <taxon>Eukaryota</taxon>
        <taxon>Discoba</taxon>
        <taxon>Euglenozoa</taxon>
        <taxon>Kinetoplastea</taxon>
        <taxon>Metakinetoplastina</taxon>
        <taxon>Trypanosomatida</taxon>
        <taxon>Trypanosomatidae</taxon>
        <taxon>Trypanosoma</taxon>
        <taxon>Duttonella</taxon>
    </lineage>
</organism>
<feature type="region of interest" description="Disordered" evidence="1">
    <location>
        <begin position="350"/>
        <end position="373"/>
    </location>
</feature>
<evidence type="ECO:0000313" key="2">
    <source>
        <dbReference type="EMBL" id="CCC51472.1"/>
    </source>
</evidence>
<dbReference type="VEuPathDB" id="TriTrypDB:TvY486_1005230"/>
<reference evidence="2" key="1">
    <citation type="journal article" date="2012" name="Proc. Natl. Acad. Sci. U.S.A.">
        <title>Antigenic diversity is generated by distinct evolutionary mechanisms in African trypanosome species.</title>
        <authorList>
            <person name="Jackson A.P."/>
            <person name="Berry A."/>
            <person name="Aslett M."/>
            <person name="Allison H.C."/>
            <person name="Burton P."/>
            <person name="Vavrova-Anderson J."/>
            <person name="Brown R."/>
            <person name="Browne H."/>
            <person name="Corton N."/>
            <person name="Hauser H."/>
            <person name="Gamble J."/>
            <person name="Gilderthorp R."/>
            <person name="Marcello L."/>
            <person name="McQuillan J."/>
            <person name="Otto T.D."/>
            <person name="Quail M.A."/>
            <person name="Sanders M.J."/>
            <person name="van Tonder A."/>
            <person name="Ginger M.L."/>
            <person name="Field M.C."/>
            <person name="Barry J.D."/>
            <person name="Hertz-Fowler C."/>
            <person name="Berriman M."/>
        </authorList>
    </citation>
    <scope>NUCLEOTIDE SEQUENCE</scope>
    <source>
        <strain evidence="2">Y486</strain>
    </source>
</reference>
<feature type="compositionally biased region" description="Gly residues" evidence="1">
    <location>
        <begin position="252"/>
        <end position="261"/>
    </location>
</feature>
<proteinExistence type="predicted"/>
<feature type="compositionally biased region" description="Acidic residues" evidence="1">
    <location>
        <begin position="413"/>
        <end position="422"/>
    </location>
</feature>
<name>G0U6G8_TRYVY</name>
<accession>G0U6G8</accession>
<evidence type="ECO:0000256" key="1">
    <source>
        <dbReference type="SAM" id="MobiDB-lite"/>
    </source>
</evidence>
<dbReference type="EMBL" id="HE573026">
    <property type="protein sequence ID" value="CCC51472.1"/>
    <property type="molecule type" value="Genomic_DNA"/>
</dbReference>
<feature type="compositionally biased region" description="Acidic residues" evidence="1">
    <location>
        <begin position="392"/>
        <end position="406"/>
    </location>
</feature>